<sequence>MLEAGTSSTTTTTNSQYRDEILKRLEQRNNLIQPFVAIFNNYSSMAEELVKVKLMQNTRNITQNVDVSEVSSFEMQAMKEELASVYKLKSRNDQALIDANRKLTESEGRLAKVTEERDKLVADKTKLFTRLAELECSLKKVTEEKLSLYDEWLALNAMLKVKTEELTTMKNEQLRLINKVRELNEQRASYMNNEVSIQEELVLS</sequence>
<protein>
    <submittedName>
        <fullName evidence="3">ATG16 domain-containing protein</fullName>
    </submittedName>
</protein>
<feature type="coiled-coil region" evidence="1">
    <location>
        <begin position="96"/>
        <end position="200"/>
    </location>
</feature>
<dbReference type="AlphaFoldDB" id="A0A1I7XVU9"/>
<keyword evidence="1" id="KW-0175">Coiled coil</keyword>
<proteinExistence type="predicted"/>
<evidence type="ECO:0000256" key="1">
    <source>
        <dbReference type="SAM" id="Coils"/>
    </source>
</evidence>
<reference evidence="3" key="1">
    <citation type="submission" date="2016-11" db="UniProtKB">
        <authorList>
            <consortium name="WormBaseParasite"/>
        </authorList>
    </citation>
    <scope>IDENTIFICATION</scope>
</reference>
<accession>A0A1I7XVU9</accession>
<name>A0A1I7XVU9_HETBA</name>
<evidence type="ECO:0000313" key="2">
    <source>
        <dbReference type="Proteomes" id="UP000095283"/>
    </source>
</evidence>
<dbReference type="Proteomes" id="UP000095283">
    <property type="component" value="Unplaced"/>
</dbReference>
<organism evidence="2 3">
    <name type="scientific">Heterorhabditis bacteriophora</name>
    <name type="common">Entomopathogenic nematode worm</name>
    <dbReference type="NCBI Taxonomy" id="37862"/>
    <lineage>
        <taxon>Eukaryota</taxon>
        <taxon>Metazoa</taxon>
        <taxon>Ecdysozoa</taxon>
        <taxon>Nematoda</taxon>
        <taxon>Chromadorea</taxon>
        <taxon>Rhabditida</taxon>
        <taxon>Rhabditina</taxon>
        <taxon>Rhabditomorpha</taxon>
        <taxon>Strongyloidea</taxon>
        <taxon>Heterorhabditidae</taxon>
        <taxon>Heterorhabditis</taxon>
    </lineage>
</organism>
<dbReference type="WBParaSite" id="Hba_21668">
    <property type="protein sequence ID" value="Hba_21668"/>
    <property type="gene ID" value="Hba_21668"/>
</dbReference>
<evidence type="ECO:0000313" key="3">
    <source>
        <dbReference type="WBParaSite" id="Hba_21668"/>
    </source>
</evidence>
<keyword evidence="2" id="KW-1185">Reference proteome</keyword>